<evidence type="ECO:0000256" key="2">
    <source>
        <dbReference type="ARBA" id="ARBA00022664"/>
    </source>
</evidence>
<dbReference type="InterPro" id="IPR035979">
    <property type="entry name" value="RBD_domain_sf"/>
</dbReference>
<dbReference type="InterPro" id="IPR000504">
    <property type="entry name" value="RRM_dom"/>
</dbReference>
<dbReference type="SUPFAM" id="SSF54928">
    <property type="entry name" value="RNA-binding domain, RBD"/>
    <property type="match status" value="6"/>
</dbReference>
<evidence type="ECO:0000256" key="8">
    <source>
        <dbReference type="PROSITE-ProRule" id="PRU00176"/>
    </source>
</evidence>
<dbReference type="PANTHER" id="PTHR47640">
    <property type="entry name" value="TRNA SELENOCYSTEINE 1-ASSOCIATED PROTEIN 1-RELATED-RELATED"/>
    <property type="match status" value="1"/>
</dbReference>
<feature type="region of interest" description="Disordered" evidence="9">
    <location>
        <begin position="472"/>
        <end position="529"/>
    </location>
</feature>
<dbReference type="EMBL" id="VIEB01000547">
    <property type="protein sequence ID" value="TQD87121.1"/>
    <property type="molecule type" value="Genomic_DNA"/>
</dbReference>
<dbReference type="STRING" id="106549.A0A540LKW3"/>
<feature type="domain" description="RRM" evidence="10">
    <location>
        <begin position="534"/>
        <end position="614"/>
    </location>
</feature>
<comment type="caution">
    <text evidence="11">The sequence shown here is derived from an EMBL/GenBank/DDBJ whole genome shotgun (WGS) entry which is preliminary data.</text>
</comment>
<dbReference type="GO" id="GO:0003729">
    <property type="term" value="F:mRNA binding"/>
    <property type="evidence" value="ECO:0007669"/>
    <property type="project" value="InterPro"/>
</dbReference>
<evidence type="ECO:0000256" key="4">
    <source>
        <dbReference type="ARBA" id="ARBA00022884"/>
    </source>
</evidence>
<feature type="domain" description="RRM" evidence="10">
    <location>
        <begin position="627"/>
        <end position="706"/>
    </location>
</feature>
<evidence type="ECO:0000256" key="7">
    <source>
        <dbReference type="ARBA" id="ARBA00061708"/>
    </source>
</evidence>
<feature type="compositionally biased region" description="Low complexity" evidence="9">
    <location>
        <begin position="484"/>
        <end position="526"/>
    </location>
</feature>
<dbReference type="GO" id="GO:0005634">
    <property type="term" value="C:nucleus"/>
    <property type="evidence" value="ECO:0007669"/>
    <property type="project" value="UniProtKB-SubCell"/>
</dbReference>
<keyword evidence="3" id="KW-0677">Repeat</keyword>
<dbReference type="AlphaFoldDB" id="A0A540LKW3"/>
<dbReference type="GO" id="GO:0005829">
    <property type="term" value="C:cytosol"/>
    <property type="evidence" value="ECO:0007669"/>
    <property type="project" value="TreeGrafter"/>
</dbReference>
<feature type="domain" description="RRM" evidence="10">
    <location>
        <begin position="161"/>
        <end position="240"/>
    </location>
</feature>
<evidence type="ECO:0000256" key="1">
    <source>
        <dbReference type="ARBA" id="ARBA00004123"/>
    </source>
</evidence>
<dbReference type="FunFam" id="3.30.70.330:FF:000236">
    <property type="entry name" value="Polyadenylate-binding protein RBP45C"/>
    <property type="match status" value="2"/>
</dbReference>
<dbReference type="CDD" id="cd12345">
    <property type="entry name" value="RRM2_SECp43_like"/>
    <property type="match status" value="2"/>
</dbReference>
<evidence type="ECO:0000313" key="12">
    <source>
        <dbReference type="Proteomes" id="UP000315295"/>
    </source>
</evidence>
<comment type="subcellular location">
    <subcellularLocation>
        <location evidence="1">Nucleus</location>
    </subcellularLocation>
</comment>
<gene>
    <name evidence="11" type="ORF">C1H46_027340</name>
</gene>
<accession>A0A540LKW3</accession>
<sequence>MMQQPSGGLVPQQIPSDPQQQYQQQPPQQWMMMPPQQQGQAPPAQAGWPQQAPQQYATTQNPGPDEIRSLWIGDLLQWMDEAYILSCFGPTGEAVNAKVIRNKLTGLPEGYGFIEFRSRAAAEQILQTYNGALMPNTEQNFRLNWATLGAGERRQDDGPDFTVFVGDLAADVTDYMLQETFRQNYHSVKGAKVVTDRTTGRSKGYGFVRFADEGEQLRAMTEMNGQFCSTRPMRIGPAATKKPASGGQQYQKDVCSVLVLYEFFAPYVNYGLLRIQVLKEIQAKLIQIIQQSCAEQALGSLNGTQLGGQSIRLSWGRSPTSKQNQPDQAQWNGAGGAGFYGYPQGYDAYSYAPPPAQDPALYYGGYAAGYGNYQQPGAYQQQQQLPASYVESWGYHRAAVVSCCGVHINFQSLFSFSLLCSSFPPLIAPNPIRDSGYRFSQTAPQSSLLLHEDAFIAIPKHPPFFTMMQQPSGGLVPQQIPSDPQQQYQQQPPQQWMMMPPQQQGQAPPAQAGWPQQAPQQYATTQNPGPDEIRSLWIGDLLQWMDEAYILSCFGPTGEAVNAKVIRNKLTGLPEGYGFIEFRSRAAAEQILQTYNGALMPNTEQNFRLNWATLGAGERRQDDGPDFTVFVGDLAADVTDYMLQETFRQNYHSVKGAKVVTDRTTGRSKGYGFVRFADEGEQLRAMTEMNGQFCSTRPMRIGPAATKKPASGGQQYQKDVCSVLVLYEFFAPYVNYGLLRIQVLKEIQAKLIQIIQQSCAEQALGSLNGTQLGGQSIRLSWGRSPTSKQNQPDQAQWNGAGGAGFYGYPQGYDAYSYAPPPAQDPALYYGGYAAGYGNYQQPGAYQQQQQVTIITRLNAVLLLDIELGVFMIANLLPPLQ</sequence>
<dbReference type="PROSITE" id="PS50102">
    <property type="entry name" value="RRM"/>
    <property type="match status" value="4"/>
</dbReference>
<evidence type="ECO:0000313" key="11">
    <source>
        <dbReference type="EMBL" id="TQD87121.1"/>
    </source>
</evidence>
<dbReference type="FunFam" id="3.30.70.330:FF:000103">
    <property type="entry name" value="Polyadenylate-binding protein RBP47B"/>
    <property type="match status" value="2"/>
</dbReference>
<keyword evidence="4 8" id="KW-0694">RNA-binding</keyword>
<organism evidence="11 12">
    <name type="scientific">Malus baccata</name>
    <name type="common">Siberian crab apple</name>
    <name type="synonym">Pyrus baccata</name>
    <dbReference type="NCBI Taxonomy" id="106549"/>
    <lineage>
        <taxon>Eukaryota</taxon>
        <taxon>Viridiplantae</taxon>
        <taxon>Streptophyta</taxon>
        <taxon>Embryophyta</taxon>
        <taxon>Tracheophyta</taxon>
        <taxon>Spermatophyta</taxon>
        <taxon>Magnoliopsida</taxon>
        <taxon>eudicotyledons</taxon>
        <taxon>Gunneridae</taxon>
        <taxon>Pentapetalae</taxon>
        <taxon>rosids</taxon>
        <taxon>fabids</taxon>
        <taxon>Rosales</taxon>
        <taxon>Rosaceae</taxon>
        <taxon>Amygdaloideae</taxon>
        <taxon>Maleae</taxon>
        <taxon>Malus</taxon>
    </lineage>
</organism>
<dbReference type="SMART" id="SM00360">
    <property type="entry name" value="RRM"/>
    <property type="match status" value="4"/>
</dbReference>
<keyword evidence="2" id="KW-0507">mRNA processing</keyword>
<dbReference type="PANTHER" id="PTHR47640:SF6">
    <property type="entry name" value="POLYADENYLATE-BINDING PROTEIN RBP45A"/>
    <property type="match status" value="1"/>
</dbReference>
<evidence type="ECO:0000256" key="9">
    <source>
        <dbReference type="SAM" id="MobiDB-lite"/>
    </source>
</evidence>
<evidence type="ECO:0000256" key="5">
    <source>
        <dbReference type="ARBA" id="ARBA00023242"/>
    </source>
</evidence>
<comment type="function">
    <text evidence="6">Heterogeneous nuclear ribonucleoprotein (hnRNP)-protein binding the poly(A) tail of mRNA and probably involved in some steps of pre-mRNA maturation.</text>
</comment>
<keyword evidence="12" id="KW-1185">Reference proteome</keyword>
<feature type="region of interest" description="Disordered" evidence="9">
    <location>
        <begin position="1"/>
        <end position="63"/>
    </location>
</feature>
<protein>
    <recommendedName>
        <fullName evidence="10">RRM domain-containing protein</fullName>
    </recommendedName>
</protein>
<dbReference type="Pfam" id="PF00076">
    <property type="entry name" value="RRM_1"/>
    <property type="match status" value="4"/>
</dbReference>
<dbReference type="GO" id="GO:0006397">
    <property type="term" value="P:mRNA processing"/>
    <property type="evidence" value="ECO:0007669"/>
    <property type="project" value="UniProtKB-KW"/>
</dbReference>
<dbReference type="InterPro" id="IPR050825">
    <property type="entry name" value="RBM42_RBP45_47-like"/>
</dbReference>
<evidence type="ECO:0000256" key="3">
    <source>
        <dbReference type="ARBA" id="ARBA00022737"/>
    </source>
</evidence>
<dbReference type="InterPro" id="IPR012677">
    <property type="entry name" value="Nucleotide-bd_a/b_plait_sf"/>
</dbReference>
<evidence type="ECO:0000259" key="10">
    <source>
        <dbReference type="PROSITE" id="PS50102"/>
    </source>
</evidence>
<comment type="similarity">
    <text evidence="7">Belongs to the polyadenylate-binding RBP45 family.</text>
</comment>
<reference evidence="11 12" key="1">
    <citation type="journal article" date="2019" name="G3 (Bethesda)">
        <title>Sequencing of a Wild Apple (Malus baccata) Genome Unravels the Differences Between Cultivated and Wild Apple Species Regarding Disease Resistance and Cold Tolerance.</title>
        <authorList>
            <person name="Chen X."/>
        </authorList>
    </citation>
    <scope>NUCLEOTIDE SEQUENCE [LARGE SCALE GENOMIC DNA]</scope>
    <source>
        <strain evidence="12">cv. Shandingzi</strain>
        <tissue evidence="11">Leaves</tissue>
    </source>
</reference>
<feature type="domain" description="RRM" evidence="10">
    <location>
        <begin position="68"/>
        <end position="148"/>
    </location>
</feature>
<dbReference type="CDD" id="cd12344">
    <property type="entry name" value="RRM1_SECp43_like"/>
    <property type="match status" value="2"/>
</dbReference>
<feature type="compositionally biased region" description="Low complexity" evidence="9">
    <location>
        <begin position="18"/>
        <end position="60"/>
    </location>
</feature>
<name>A0A540LKW3_MALBA</name>
<dbReference type="Proteomes" id="UP000315295">
    <property type="component" value="Unassembled WGS sequence"/>
</dbReference>
<evidence type="ECO:0000256" key="6">
    <source>
        <dbReference type="ARBA" id="ARBA00057395"/>
    </source>
</evidence>
<proteinExistence type="inferred from homology"/>
<keyword evidence="5" id="KW-0539">Nucleus</keyword>
<dbReference type="Gene3D" id="3.30.70.330">
    <property type="match status" value="4"/>
</dbReference>